<evidence type="ECO:0000313" key="3">
    <source>
        <dbReference type="Proteomes" id="UP000235728"/>
    </source>
</evidence>
<protein>
    <submittedName>
        <fullName evidence="2">Guanidinobutyrase</fullName>
    </submittedName>
</protein>
<keyword evidence="1" id="KW-0732">Signal</keyword>
<dbReference type="EMBL" id="MRVG01000003">
    <property type="protein sequence ID" value="PMB70669.1"/>
    <property type="molecule type" value="Genomic_DNA"/>
</dbReference>
<comment type="caution">
    <text evidence="2">The sequence shown here is derived from an EMBL/GenBank/DDBJ whole genome shotgun (WGS) entry which is preliminary data.</text>
</comment>
<dbReference type="Pfam" id="PF00491">
    <property type="entry name" value="Arginase"/>
    <property type="match status" value="1"/>
</dbReference>
<dbReference type="InterPro" id="IPR006035">
    <property type="entry name" value="Ureohydrolase"/>
</dbReference>
<reference evidence="2 3" key="1">
    <citation type="journal article" date="2016" name="Appl. Microbiol. Biotechnol.">
        <title>Characterization of T-DNA insertion mutants with decreased virulence in the entomopathogenic fungus Beauveria bassiana JEF-007.</title>
        <authorList>
            <person name="Kim S."/>
            <person name="Lee S.J."/>
            <person name="Nai Y.S."/>
            <person name="Yu J.S."/>
            <person name="Lee M.R."/>
            <person name="Yang Y.T."/>
            <person name="Kim J.S."/>
        </authorList>
    </citation>
    <scope>NUCLEOTIDE SEQUENCE [LARGE SCALE GENOMIC DNA]</scope>
    <source>
        <strain evidence="2 3">JEF-007</strain>
    </source>
</reference>
<proteinExistence type="predicted"/>
<name>A0A2N6NTT1_BEABA</name>
<feature type="signal peptide" evidence="1">
    <location>
        <begin position="1"/>
        <end position="19"/>
    </location>
</feature>
<dbReference type="GO" id="GO:0046872">
    <property type="term" value="F:metal ion binding"/>
    <property type="evidence" value="ECO:0007669"/>
    <property type="project" value="InterPro"/>
</dbReference>
<evidence type="ECO:0000313" key="2">
    <source>
        <dbReference type="EMBL" id="PMB70669.1"/>
    </source>
</evidence>
<feature type="chain" id="PRO_5014730505" evidence="1">
    <location>
        <begin position="20"/>
        <end position="124"/>
    </location>
</feature>
<dbReference type="AlphaFoldDB" id="A0A2N6NTT1"/>
<accession>A0A2N6NTT1</accession>
<gene>
    <name evidence="2" type="primary">GBU1_1</name>
    <name evidence="2" type="ORF">BM221_003124</name>
</gene>
<sequence length="124" mass="13364">MRQHLATWASLAHAALALSAYDYNNPGAAQQVRFWLNDESADLDDGFVTQMPFLTGTGFATLPVTDCFGDEKAEELRYDIAILGAPHDTTTTGRPGARFGPPAIRLGSNQKTYGLSVYTSIVAP</sequence>
<evidence type="ECO:0000256" key="1">
    <source>
        <dbReference type="SAM" id="SignalP"/>
    </source>
</evidence>
<dbReference type="InterPro" id="IPR023696">
    <property type="entry name" value="Ureohydrolase_dom_sf"/>
</dbReference>
<dbReference type="Gene3D" id="3.40.800.10">
    <property type="entry name" value="Ureohydrolase domain"/>
    <property type="match status" value="1"/>
</dbReference>
<organism evidence="2 3">
    <name type="scientific">Beauveria bassiana</name>
    <name type="common">White muscardine disease fungus</name>
    <name type="synonym">Tritirachium shiotae</name>
    <dbReference type="NCBI Taxonomy" id="176275"/>
    <lineage>
        <taxon>Eukaryota</taxon>
        <taxon>Fungi</taxon>
        <taxon>Dikarya</taxon>
        <taxon>Ascomycota</taxon>
        <taxon>Pezizomycotina</taxon>
        <taxon>Sordariomycetes</taxon>
        <taxon>Hypocreomycetidae</taxon>
        <taxon>Hypocreales</taxon>
        <taxon>Cordycipitaceae</taxon>
        <taxon>Beauveria</taxon>
    </lineage>
</organism>
<dbReference type="Proteomes" id="UP000235728">
    <property type="component" value="Unassembled WGS sequence"/>
</dbReference>
<dbReference type="SUPFAM" id="SSF52768">
    <property type="entry name" value="Arginase/deacetylase"/>
    <property type="match status" value="1"/>
</dbReference>